<dbReference type="RefSeq" id="WP_414633352.1">
    <property type="nucleotide sequence ID" value="NZ_CP030840.1"/>
</dbReference>
<sequence length="71" mass="7897">MSYSWDFGDGTSVEGQHAVHTYTRPGNYEVTLTAVGLEKSTATARSSISIAGQMPTRFHPETQRRLPVERK</sequence>
<dbReference type="KEGG" id="abas:ACPOL_3346"/>
<dbReference type="InterPro" id="IPR035986">
    <property type="entry name" value="PKD_dom_sf"/>
</dbReference>
<proteinExistence type="predicted"/>
<dbReference type="EMBL" id="CP030840">
    <property type="protein sequence ID" value="AXC12635.1"/>
    <property type="molecule type" value="Genomic_DNA"/>
</dbReference>
<dbReference type="InterPro" id="IPR000601">
    <property type="entry name" value="PKD_dom"/>
</dbReference>
<evidence type="ECO:0000313" key="3">
    <source>
        <dbReference type="Proteomes" id="UP000253606"/>
    </source>
</evidence>
<gene>
    <name evidence="2" type="ORF">ACPOL_3346</name>
</gene>
<dbReference type="Pfam" id="PF18911">
    <property type="entry name" value="PKD_4"/>
    <property type="match status" value="1"/>
</dbReference>
<dbReference type="AlphaFoldDB" id="A0A2Z5G1W0"/>
<dbReference type="SUPFAM" id="SSF49299">
    <property type="entry name" value="PKD domain"/>
    <property type="match status" value="1"/>
</dbReference>
<evidence type="ECO:0000259" key="1">
    <source>
        <dbReference type="PROSITE" id="PS50093"/>
    </source>
</evidence>
<dbReference type="InterPro" id="IPR013783">
    <property type="entry name" value="Ig-like_fold"/>
</dbReference>
<dbReference type="Gene3D" id="2.60.40.10">
    <property type="entry name" value="Immunoglobulins"/>
    <property type="match status" value="1"/>
</dbReference>
<accession>A0A2Z5G1W0</accession>
<organism evidence="2 3">
    <name type="scientific">Acidisarcina polymorpha</name>
    <dbReference type="NCBI Taxonomy" id="2211140"/>
    <lineage>
        <taxon>Bacteria</taxon>
        <taxon>Pseudomonadati</taxon>
        <taxon>Acidobacteriota</taxon>
        <taxon>Terriglobia</taxon>
        <taxon>Terriglobales</taxon>
        <taxon>Acidobacteriaceae</taxon>
        <taxon>Acidisarcina</taxon>
    </lineage>
</organism>
<dbReference type="PROSITE" id="PS50093">
    <property type="entry name" value="PKD"/>
    <property type="match status" value="1"/>
</dbReference>
<dbReference type="Proteomes" id="UP000253606">
    <property type="component" value="Chromosome"/>
</dbReference>
<evidence type="ECO:0000313" key="2">
    <source>
        <dbReference type="EMBL" id="AXC12635.1"/>
    </source>
</evidence>
<dbReference type="CDD" id="cd00146">
    <property type="entry name" value="PKD"/>
    <property type="match status" value="1"/>
</dbReference>
<protein>
    <submittedName>
        <fullName evidence="2">Alpha-galactosidase</fullName>
    </submittedName>
</protein>
<feature type="domain" description="PKD" evidence="1">
    <location>
        <begin position="1"/>
        <end position="50"/>
    </location>
</feature>
<reference evidence="2 3" key="1">
    <citation type="journal article" date="2018" name="Front. Microbiol.">
        <title>Hydrolytic Capabilities as a Key to Environmental Success: Chitinolytic and Cellulolytic Acidobacteria From Acidic Sub-arctic Soils and Boreal Peatlands.</title>
        <authorList>
            <person name="Belova S.E."/>
            <person name="Ravin N.V."/>
            <person name="Pankratov T.A."/>
            <person name="Rakitin A.L."/>
            <person name="Ivanova A.A."/>
            <person name="Beletsky A.V."/>
            <person name="Mardanov A.V."/>
            <person name="Sinninghe Damste J.S."/>
            <person name="Dedysh S.N."/>
        </authorList>
    </citation>
    <scope>NUCLEOTIDE SEQUENCE [LARGE SCALE GENOMIC DNA]</scope>
    <source>
        <strain evidence="2 3">SBC82</strain>
    </source>
</reference>
<name>A0A2Z5G1W0_9BACT</name>
<keyword evidence="3" id="KW-1185">Reference proteome</keyword>